<evidence type="ECO:0000313" key="1">
    <source>
        <dbReference type="EMBL" id="GAA0964967.1"/>
    </source>
</evidence>
<reference evidence="1 2" key="1">
    <citation type="journal article" date="2019" name="Int. J. Syst. Evol. Microbiol.">
        <title>The Global Catalogue of Microorganisms (GCM) 10K type strain sequencing project: providing services to taxonomists for standard genome sequencing and annotation.</title>
        <authorList>
            <consortium name="The Broad Institute Genomics Platform"/>
            <consortium name="The Broad Institute Genome Sequencing Center for Infectious Disease"/>
            <person name="Wu L."/>
            <person name="Ma J."/>
        </authorList>
    </citation>
    <scope>NUCLEOTIDE SEQUENCE [LARGE SCALE GENOMIC DNA]</scope>
    <source>
        <strain evidence="1 2">JCM 10696</strain>
    </source>
</reference>
<sequence>MSTEIRASTVLPAHREDIVLHTADGLELVGEVARPAGRDPVATLVCLHPLPTHGGMMDSHVLRKAANRLPALADLAVLRFNTRGTTSDRGTSQGAFDGGEGERYDVAAALEHAEYHDLPAPWLVGWSFGTELALKWGLDPLVRGAILLSPPLHRATDRDLDAWAADGRPLTALVPEFDDYLRPAEAAERFARVPQAEVVGVPGAKHLWVGEPSVRVVLDEIVRRVAPGAWPLPTETA</sequence>
<dbReference type="EMBL" id="BAAAHH010000036">
    <property type="protein sequence ID" value="GAA0964967.1"/>
    <property type="molecule type" value="Genomic_DNA"/>
</dbReference>
<proteinExistence type="predicted"/>
<protein>
    <recommendedName>
        <fullName evidence="3">AB hydrolase-1 domain-containing protein</fullName>
    </recommendedName>
</protein>
<accession>A0ABN1RVH2</accession>
<dbReference type="PANTHER" id="PTHR42103">
    <property type="entry name" value="ALPHA/BETA-HYDROLASES SUPERFAMILY PROTEIN"/>
    <property type="match status" value="1"/>
</dbReference>
<dbReference type="PANTHER" id="PTHR42103:SF2">
    <property type="entry name" value="AB HYDROLASE-1 DOMAIN-CONTAINING PROTEIN"/>
    <property type="match status" value="1"/>
</dbReference>
<dbReference type="SUPFAM" id="SSF53474">
    <property type="entry name" value="alpha/beta-Hydrolases"/>
    <property type="match status" value="1"/>
</dbReference>
<dbReference type="RefSeq" id="WP_344245183.1">
    <property type="nucleotide sequence ID" value="NZ_BAAAHH010000036.1"/>
</dbReference>
<evidence type="ECO:0000313" key="2">
    <source>
        <dbReference type="Proteomes" id="UP001500665"/>
    </source>
</evidence>
<keyword evidence="2" id="KW-1185">Reference proteome</keyword>
<organism evidence="1 2">
    <name type="scientific">Actinocorallia libanotica</name>
    <dbReference type="NCBI Taxonomy" id="46162"/>
    <lineage>
        <taxon>Bacteria</taxon>
        <taxon>Bacillati</taxon>
        <taxon>Actinomycetota</taxon>
        <taxon>Actinomycetes</taxon>
        <taxon>Streptosporangiales</taxon>
        <taxon>Thermomonosporaceae</taxon>
        <taxon>Actinocorallia</taxon>
    </lineage>
</organism>
<gene>
    <name evidence="1" type="ORF">GCM10009550_64060</name>
</gene>
<comment type="caution">
    <text evidence="1">The sequence shown here is derived from an EMBL/GenBank/DDBJ whole genome shotgun (WGS) entry which is preliminary data.</text>
</comment>
<dbReference type="Gene3D" id="3.40.50.1820">
    <property type="entry name" value="alpha/beta hydrolase"/>
    <property type="match status" value="1"/>
</dbReference>
<name>A0ABN1RVH2_9ACTN</name>
<dbReference type="InterPro" id="IPR029058">
    <property type="entry name" value="AB_hydrolase_fold"/>
</dbReference>
<dbReference type="Proteomes" id="UP001500665">
    <property type="component" value="Unassembled WGS sequence"/>
</dbReference>
<evidence type="ECO:0008006" key="3">
    <source>
        <dbReference type="Google" id="ProtNLM"/>
    </source>
</evidence>